<dbReference type="AlphaFoldDB" id="A0A1W1I9L5"/>
<evidence type="ECO:0000259" key="6">
    <source>
        <dbReference type="Pfam" id="PF07685"/>
    </source>
</evidence>
<dbReference type="InterPro" id="IPR029062">
    <property type="entry name" value="Class_I_gatase-like"/>
</dbReference>
<dbReference type="OrthoDB" id="9808302at2"/>
<comment type="pathway">
    <text evidence="1 4">Cofactor biosynthesis; adenosylcobalamin biosynthesis.</text>
</comment>
<gene>
    <name evidence="4 7" type="primary">cobQ</name>
    <name evidence="7" type="ORF">NSJP_3537</name>
</gene>
<keyword evidence="8" id="KW-1185">Reference proteome</keyword>
<dbReference type="Pfam" id="PF07685">
    <property type="entry name" value="GATase_3"/>
    <property type="match status" value="1"/>
</dbReference>
<feature type="domain" description="CobQ/CobB/MinD/ParA nucleotide binding" evidence="5">
    <location>
        <begin position="6"/>
        <end position="236"/>
    </location>
</feature>
<name>A0A1W1I9L5_9BACT</name>
<evidence type="ECO:0000256" key="1">
    <source>
        <dbReference type="ARBA" id="ARBA00004953"/>
    </source>
</evidence>
<organism evidence="7 8">
    <name type="scientific">Nitrospira japonica</name>
    <dbReference type="NCBI Taxonomy" id="1325564"/>
    <lineage>
        <taxon>Bacteria</taxon>
        <taxon>Pseudomonadati</taxon>
        <taxon>Nitrospirota</taxon>
        <taxon>Nitrospiria</taxon>
        <taxon>Nitrospirales</taxon>
        <taxon>Nitrospiraceae</taxon>
        <taxon>Nitrospira</taxon>
    </lineage>
</organism>
<dbReference type="InterPro" id="IPR033949">
    <property type="entry name" value="CobQ_GATase1"/>
</dbReference>
<dbReference type="NCBIfam" id="TIGR00313">
    <property type="entry name" value="cobQ"/>
    <property type="match status" value="1"/>
</dbReference>
<dbReference type="KEGG" id="nja:NSJP_3537"/>
<feature type="active site" description="Nucleophile" evidence="4">
    <location>
        <position position="335"/>
    </location>
</feature>
<accession>A0A1W1I9L5</accession>
<dbReference type="GO" id="GO:0015420">
    <property type="term" value="F:ABC-type vitamin B12 transporter activity"/>
    <property type="evidence" value="ECO:0007669"/>
    <property type="project" value="UniProtKB-UniRule"/>
</dbReference>
<feature type="domain" description="CobB/CobQ-like glutamine amidotransferase" evidence="6">
    <location>
        <begin position="256"/>
        <end position="454"/>
    </location>
</feature>
<dbReference type="InterPro" id="IPR002586">
    <property type="entry name" value="CobQ/CobB/MinD/ParA_Nub-bd_dom"/>
</dbReference>
<dbReference type="UniPathway" id="UPA00148"/>
<dbReference type="CDD" id="cd01750">
    <property type="entry name" value="GATase1_CobQ"/>
    <property type="match status" value="1"/>
</dbReference>
<dbReference type="CDD" id="cd05389">
    <property type="entry name" value="CobQ_N"/>
    <property type="match status" value="1"/>
</dbReference>
<evidence type="ECO:0000313" key="8">
    <source>
        <dbReference type="Proteomes" id="UP000192042"/>
    </source>
</evidence>
<dbReference type="PROSITE" id="PS51273">
    <property type="entry name" value="GATASE_TYPE_1"/>
    <property type="match status" value="1"/>
</dbReference>
<dbReference type="RefSeq" id="WP_080887887.1">
    <property type="nucleotide sequence ID" value="NZ_LT828648.1"/>
</dbReference>
<dbReference type="InterPro" id="IPR047045">
    <property type="entry name" value="CobQ_N"/>
</dbReference>
<dbReference type="SUPFAM" id="SSF52540">
    <property type="entry name" value="P-loop containing nucleoside triphosphate hydrolases"/>
    <property type="match status" value="1"/>
</dbReference>
<dbReference type="PANTHER" id="PTHR21343">
    <property type="entry name" value="DETHIOBIOTIN SYNTHETASE"/>
    <property type="match status" value="1"/>
</dbReference>
<evidence type="ECO:0000256" key="3">
    <source>
        <dbReference type="ARBA" id="ARBA00022962"/>
    </source>
</evidence>
<dbReference type="Pfam" id="PF01656">
    <property type="entry name" value="CbiA"/>
    <property type="match status" value="1"/>
</dbReference>
<evidence type="ECO:0000256" key="2">
    <source>
        <dbReference type="ARBA" id="ARBA00022573"/>
    </source>
</evidence>
<evidence type="ECO:0000313" key="7">
    <source>
        <dbReference type="EMBL" id="SLM49704.1"/>
    </source>
</evidence>
<proteinExistence type="inferred from homology"/>
<dbReference type="PROSITE" id="PS51274">
    <property type="entry name" value="GATASE_COBBQ"/>
    <property type="match status" value="1"/>
</dbReference>
<sequence length="537" mass="58619">MNASTIMVQGTASSVGKSLLVTALCRLFRNEGLRVAPFKAQNMALNSAVTADGCEIGRAQAVQAEAAGIMPTADMNPILLKPEGERKSQVVVLGRSIGSLTAAEYHEYKPRFSDVIQESLGRLRAGYDVVVIEGAGSPAEINLKSRDIANMHVAKLADAPVLLVGDIDRGGVFASFVGTMELLEPDERARVAAFIVNKFRGDVSLLESGLDFLVERTGKPVLGVVPHVPNLRIAEEDSVSLEDRAARRRPYDNELDIVVVRLPCISNYDDVLSLEHEAGVVVRFVDQPEDVERADLAIVPGSKRTVFDLAWLRASGIAEAIKARADRCAPVLGICGGCQMLGETIEDLQGVESGEQRVSALGLLPLRTRFEREKMTAQVRARILTPSFLTDGTMDDRDVAGYEIHMGMIEPTRSGASAFEIVSRNGRREAAADGAIGAGGAIVGTMLHGVFDNEVIRARMLDFLRRRRGLAQPTNARRVSTKQEEYDRLATMVREHLDCELLWRIARITHSASVSRHRRTWRESGELTDPFRNGITG</sequence>
<evidence type="ECO:0000256" key="4">
    <source>
        <dbReference type="HAMAP-Rule" id="MF_00028"/>
    </source>
</evidence>
<keyword evidence="3 4" id="KW-0315">Glutamine amidotransferase</keyword>
<reference evidence="7 8" key="1">
    <citation type="submission" date="2017-03" db="EMBL/GenBank/DDBJ databases">
        <authorList>
            <person name="Afonso C.L."/>
            <person name="Miller P.J."/>
            <person name="Scott M.A."/>
            <person name="Spackman E."/>
            <person name="Goraichik I."/>
            <person name="Dimitrov K.M."/>
            <person name="Suarez D.L."/>
            <person name="Swayne D.E."/>
        </authorList>
    </citation>
    <scope>NUCLEOTIDE SEQUENCE [LARGE SCALE GENOMIC DNA]</scope>
    <source>
        <strain evidence="7">Genome sequencing of Nitrospira japonica strain NJ11</strain>
    </source>
</reference>
<protein>
    <recommendedName>
        <fullName evidence="4">Cobyric acid synthase</fullName>
    </recommendedName>
</protein>
<dbReference type="SUPFAM" id="SSF52317">
    <property type="entry name" value="Class I glutamine amidotransferase-like"/>
    <property type="match status" value="1"/>
</dbReference>
<dbReference type="InterPro" id="IPR011698">
    <property type="entry name" value="GATase_3"/>
</dbReference>
<dbReference type="InterPro" id="IPR027417">
    <property type="entry name" value="P-loop_NTPase"/>
</dbReference>
<feature type="active site" evidence="4">
    <location>
        <position position="448"/>
    </location>
</feature>
<dbReference type="GO" id="GO:0003824">
    <property type="term" value="F:catalytic activity"/>
    <property type="evidence" value="ECO:0007669"/>
    <property type="project" value="InterPro"/>
</dbReference>
<dbReference type="InterPro" id="IPR004459">
    <property type="entry name" value="CobQ_synth"/>
</dbReference>
<comment type="function">
    <text evidence="4">Catalyzes amidations at positions B, D, E, and G on adenosylcobyrinic A,C-diamide. NH(2) groups are provided by glutamine, and one molecule of ATP is hydrogenolyzed for each amidation.</text>
</comment>
<dbReference type="Proteomes" id="UP000192042">
    <property type="component" value="Chromosome I"/>
</dbReference>
<dbReference type="GO" id="GO:0009236">
    <property type="term" value="P:cobalamin biosynthetic process"/>
    <property type="evidence" value="ECO:0007669"/>
    <property type="project" value="UniProtKB-UniRule"/>
</dbReference>
<dbReference type="HAMAP" id="MF_00028">
    <property type="entry name" value="CobQ"/>
    <property type="match status" value="1"/>
</dbReference>
<dbReference type="PANTHER" id="PTHR21343:SF1">
    <property type="entry name" value="COBYRIC ACID SYNTHASE"/>
    <property type="match status" value="1"/>
</dbReference>
<dbReference type="STRING" id="1325564.NSJP_3537"/>
<dbReference type="Gene3D" id="3.40.50.300">
    <property type="entry name" value="P-loop containing nucleotide triphosphate hydrolases"/>
    <property type="match status" value="1"/>
</dbReference>
<evidence type="ECO:0000259" key="5">
    <source>
        <dbReference type="Pfam" id="PF01656"/>
    </source>
</evidence>
<keyword evidence="2 4" id="KW-0169">Cobalamin biosynthesis</keyword>
<dbReference type="NCBIfam" id="NF001989">
    <property type="entry name" value="PRK00784.1"/>
    <property type="match status" value="1"/>
</dbReference>
<comment type="similarity">
    <text evidence="4">Belongs to the CobB/CobQ family. CobQ subfamily.</text>
</comment>
<dbReference type="Gene3D" id="3.40.50.880">
    <property type="match status" value="1"/>
</dbReference>
<dbReference type="EMBL" id="LT828648">
    <property type="protein sequence ID" value="SLM49704.1"/>
    <property type="molecule type" value="Genomic_DNA"/>
</dbReference>